<protein>
    <submittedName>
        <fullName evidence="2">STAS domain-containing protein</fullName>
    </submittedName>
</protein>
<dbReference type="PROSITE" id="PS50801">
    <property type="entry name" value="STAS"/>
    <property type="match status" value="1"/>
</dbReference>
<name>A0ABV6UKZ0_9ACTN</name>
<organism evidence="2 3">
    <name type="scientific">Streptacidiphilus cavernicola</name>
    <dbReference type="NCBI Taxonomy" id="3342716"/>
    <lineage>
        <taxon>Bacteria</taxon>
        <taxon>Bacillati</taxon>
        <taxon>Actinomycetota</taxon>
        <taxon>Actinomycetes</taxon>
        <taxon>Kitasatosporales</taxon>
        <taxon>Streptomycetaceae</taxon>
        <taxon>Streptacidiphilus</taxon>
    </lineage>
</organism>
<feature type="domain" description="STAS" evidence="1">
    <location>
        <begin position="20"/>
        <end position="109"/>
    </location>
</feature>
<dbReference type="RefSeq" id="WP_051725148.1">
    <property type="nucleotide sequence ID" value="NZ_JBHEZZ010000005.1"/>
</dbReference>
<evidence type="ECO:0000313" key="3">
    <source>
        <dbReference type="Proteomes" id="UP001592528"/>
    </source>
</evidence>
<evidence type="ECO:0000259" key="1">
    <source>
        <dbReference type="PROSITE" id="PS50801"/>
    </source>
</evidence>
<evidence type="ECO:0000313" key="2">
    <source>
        <dbReference type="EMBL" id="MFC1402122.1"/>
    </source>
</evidence>
<dbReference type="CDD" id="cd07043">
    <property type="entry name" value="STAS_anti-anti-sigma_factors"/>
    <property type="match status" value="1"/>
</dbReference>
<gene>
    <name evidence="2" type="ORF">ACEZDJ_12570</name>
</gene>
<dbReference type="Gene3D" id="3.30.750.24">
    <property type="entry name" value="STAS domain"/>
    <property type="match status" value="1"/>
</dbReference>
<accession>A0ABV6UKZ0</accession>
<dbReference type="Proteomes" id="UP001592528">
    <property type="component" value="Unassembled WGS sequence"/>
</dbReference>
<dbReference type="EMBL" id="JBHEZZ010000005">
    <property type="protein sequence ID" value="MFC1402122.1"/>
    <property type="molecule type" value="Genomic_DNA"/>
</dbReference>
<dbReference type="Pfam" id="PF13466">
    <property type="entry name" value="STAS_2"/>
    <property type="match status" value="1"/>
</dbReference>
<dbReference type="InterPro" id="IPR036513">
    <property type="entry name" value="STAS_dom_sf"/>
</dbReference>
<keyword evidence="3" id="KW-1185">Reference proteome</keyword>
<reference evidence="2 3" key="1">
    <citation type="submission" date="2024-09" db="EMBL/GenBank/DDBJ databases">
        <authorList>
            <person name="Lee S.D."/>
        </authorList>
    </citation>
    <scope>NUCLEOTIDE SEQUENCE [LARGE SCALE GENOMIC DNA]</scope>
    <source>
        <strain evidence="2 3">N1-5</strain>
    </source>
</reference>
<dbReference type="InterPro" id="IPR058548">
    <property type="entry name" value="MlaB-like_STAS"/>
</dbReference>
<comment type="caution">
    <text evidence="2">The sequence shown here is derived from an EMBL/GenBank/DDBJ whole genome shotgun (WGS) entry which is preliminary data.</text>
</comment>
<proteinExistence type="predicted"/>
<dbReference type="SUPFAM" id="SSF52091">
    <property type="entry name" value="SpoIIaa-like"/>
    <property type="match status" value="1"/>
</dbReference>
<dbReference type="InterPro" id="IPR002645">
    <property type="entry name" value="STAS_dom"/>
</dbReference>
<sequence>MTTTPRLALVLLAADSKAEILLRGEIDADGLPELHLAVMQVLTSPGVQRIEVDVALTTFCDSAGISGLLRAHLAAREREVPLHLVRVPAYLARLLEVTGLTTLLRGESR</sequence>